<evidence type="ECO:0000313" key="4">
    <source>
        <dbReference type="EMBL" id="CDO06698.1"/>
    </source>
</evidence>
<dbReference type="AlphaFoldDB" id="W9AMK4"/>
<evidence type="ECO:0000256" key="2">
    <source>
        <dbReference type="ARBA" id="ARBA00022840"/>
    </source>
</evidence>
<dbReference type="EMBL" id="CCBB010000001">
    <property type="protein sequence ID" value="CDO06698.1"/>
    <property type="molecule type" value="Genomic_DNA"/>
</dbReference>
<reference evidence="4" key="1">
    <citation type="submission" date="2014-03" db="EMBL/GenBank/DDBJ databases">
        <title>Draft Genome Sequence of Mycobacterium cosmeticum DSM 44829.</title>
        <authorList>
            <person name="Croce O."/>
            <person name="Robert C."/>
            <person name="Raoult D."/>
            <person name="Drancourt M."/>
        </authorList>
    </citation>
    <scope>NUCLEOTIDE SEQUENCE [LARGE SCALE GENOMIC DNA]</scope>
    <source>
        <strain evidence="4">DSM 44829</strain>
    </source>
</reference>
<dbReference type="Pfam" id="PF00196">
    <property type="entry name" value="GerE"/>
    <property type="match status" value="1"/>
</dbReference>
<dbReference type="Gene3D" id="1.10.10.10">
    <property type="entry name" value="Winged helix-like DNA-binding domain superfamily/Winged helix DNA-binding domain"/>
    <property type="match status" value="1"/>
</dbReference>
<dbReference type="GO" id="GO:0003677">
    <property type="term" value="F:DNA binding"/>
    <property type="evidence" value="ECO:0007669"/>
    <property type="project" value="InterPro"/>
</dbReference>
<dbReference type="PROSITE" id="PS50043">
    <property type="entry name" value="HTH_LUXR_2"/>
    <property type="match status" value="1"/>
</dbReference>
<dbReference type="InterPro" id="IPR027417">
    <property type="entry name" value="P-loop_NTPase"/>
</dbReference>
<sequence>MLRGEPGIGKTALLNHLASNAGPCRVERTTGIQSEMEFAFAGIHQLCMPLLDRLDGLPAPQHAALSTALGMAEGPAPDRFLVGLAVLNLFSNVAADRPLLCLIDDEQWLDRASAQILAFVARRLGSESVGMVFAARQPTQAVAGLPTLVIRGLRGPDAKALLDSALTVPVDPRIRQQIIAETHGNPLALLELPRGLNPDELAGGFGLPGGVHLPAEMEQTFGSRIRALPDATRRLLLLAAAEPTGDSALIWRAAGDVGVASEEAAPAIEAGLASFGGRVKFRHPLVRSAAYRSASLSERQQAHRALATATDPGSDPDRRAWHLAHAVTGPDETVAAELEASAGRAHARGGISATAAFLERAAILSVDSAKRSERALAAASAKVQLGAFDSAQDLLTMAEAQRPSDLQQARGDLIRAHIAYISNHGRDSPPLLLSAAKRLESIDVTLSRVTYLDAMLAAMFAGRLAVNANVFDVALAAQTAPRPAGTPDRRDHLLDWLVLHYRQGYVAARPALGAVLTAFDDGLSPDEQLICALLSSSAAHLAWDDDRFDLATRRHVDVARHRGAIGDIPVALSSRATALLFFGDLAGAAAVIDELEAAQDATGSSLAPYAALGLAALRGDRAQAMALIEATVAEVTARGEGNGLTVAWWAEAVLHNGSGDYRRALGAAELAAQFPPELASANWALPELVEAAARGGASEKAADAFTRLEELTAASGTDWALGLGARSAALLHQGADAERLYLESIERFGRTRVRGDLARAHLLYGEWLRRERRRADAREHLRIAHTMFVSMTMSAFAERTQRELRAVGDTAMHERTPFDADRGLTAQESQVARLARDGLSNAEIGARLFISARTVQYHLSKVFAKLEVSSRSQLDRALPPGDQT</sequence>
<dbReference type="SMART" id="SM00421">
    <property type="entry name" value="HTH_LUXR"/>
    <property type="match status" value="1"/>
</dbReference>
<dbReference type="Pfam" id="PF13191">
    <property type="entry name" value="AAA_16"/>
    <property type="match status" value="1"/>
</dbReference>
<dbReference type="STRING" id="258533.BN977_01491"/>
<dbReference type="InterPro" id="IPR011990">
    <property type="entry name" value="TPR-like_helical_dom_sf"/>
</dbReference>
<dbReference type="GO" id="GO:0006355">
    <property type="term" value="P:regulation of DNA-templated transcription"/>
    <property type="evidence" value="ECO:0007669"/>
    <property type="project" value="InterPro"/>
</dbReference>
<dbReference type="InterPro" id="IPR000792">
    <property type="entry name" value="Tscrpt_reg_LuxR_C"/>
</dbReference>
<dbReference type="eggNOG" id="COG2909">
    <property type="taxonomic scope" value="Bacteria"/>
</dbReference>
<protein>
    <submittedName>
        <fullName evidence="4">Regulatory protein</fullName>
    </submittedName>
</protein>
<dbReference type="GO" id="GO:0005737">
    <property type="term" value="C:cytoplasm"/>
    <property type="evidence" value="ECO:0007669"/>
    <property type="project" value="TreeGrafter"/>
</dbReference>
<dbReference type="InterPro" id="IPR036388">
    <property type="entry name" value="WH-like_DNA-bd_sf"/>
</dbReference>
<keyword evidence="2" id="KW-0067">ATP-binding</keyword>
<organism evidence="4 5">
    <name type="scientific">Mycolicibacterium cosmeticum</name>
    <dbReference type="NCBI Taxonomy" id="258533"/>
    <lineage>
        <taxon>Bacteria</taxon>
        <taxon>Bacillati</taxon>
        <taxon>Actinomycetota</taxon>
        <taxon>Actinomycetes</taxon>
        <taxon>Mycobacteriales</taxon>
        <taxon>Mycobacteriaceae</taxon>
        <taxon>Mycolicibacterium</taxon>
    </lineage>
</organism>
<feature type="domain" description="HTH luxR-type" evidence="3">
    <location>
        <begin position="817"/>
        <end position="882"/>
    </location>
</feature>
<dbReference type="SUPFAM" id="SSF46894">
    <property type="entry name" value="C-terminal effector domain of the bipartite response regulators"/>
    <property type="match status" value="1"/>
</dbReference>
<reference evidence="4" key="2">
    <citation type="submission" date="2014-03" db="EMBL/GenBank/DDBJ databases">
        <authorList>
            <person name="Urmite Genomes"/>
        </authorList>
    </citation>
    <scope>NUCLEOTIDE SEQUENCE</scope>
    <source>
        <strain evidence="4">DSM 44829</strain>
    </source>
</reference>
<keyword evidence="5" id="KW-1185">Reference proteome</keyword>
<evidence type="ECO:0000256" key="1">
    <source>
        <dbReference type="ARBA" id="ARBA00022741"/>
    </source>
</evidence>
<dbReference type="Proteomes" id="UP000028870">
    <property type="component" value="Unassembled WGS sequence"/>
</dbReference>
<dbReference type="InterPro" id="IPR016032">
    <property type="entry name" value="Sig_transdc_resp-reg_C-effctor"/>
</dbReference>
<evidence type="ECO:0000313" key="5">
    <source>
        <dbReference type="Proteomes" id="UP000028870"/>
    </source>
</evidence>
<dbReference type="InterPro" id="IPR041664">
    <property type="entry name" value="AAA_16"/>
</dbReference>
<name>W9AMK4_MYCCO</name>
<dbReference type="PANTHER" id="PTHR16305">
    <property type="entry name" value="TESTICULAR SOLUBLE ADENYLYL CYCLASE"/>
    <property type="match status" value="1"/>
</dbReference>
<dbReference type="SUPFAM" id="SSF52540">
    <property type="entry name" value="P-loop containing nucleoside triphosphate hydrolases"/>
    <property type="match status" value="1"/>
</dbReference>
<evidence type="ECO:0000259" key="3">
    <source>
        <dbReference type="PROSITE" id="PS50043"/>
    </source>
</evidence>
<dbReference type="PANTHER" id="PTHR16305:SF35">
    <property type="entry name" value="TRANSCRIPTIONAL ACTIVATOR DOMAIN"/>
    <property type="match status" value="1"/>
</dbReference>
<dbReference type="GO" id="GO:0004016">
    <property type="term" value="F:adenylate cyclase activity"/>
    <property type="evidence" value="ECO:0007669"/>
    <property type="project" value="TreeGrafter"/>
</dbReference>
<comment type="caution">
    <text evidence="4">The sequence shown here is derived from an EMBL/GenBank/DDBJ whole genome shotgun (WGS) entry which is preliminary data.</text>
</comment>
<dbReference type="PRINTS" id="PR00038">
    <property type="entry name" value="HTHLUXR"/>
</dbReference>
<dbReference type="SUPFAM" id="SSF48452">
    <property type="entry name" value="TPR-like"/>
    <property type="match status" value="1"/>
</dbReference>
<accession>W9AMK4</accession>
<dbReference type="GO" id="GO:0005524">
    <property type="term" value="F:ATP binding"/>
    <property type="evidence" value="ECO:0007669"/>
    <property type="project" value="UniProtKB-KW"/>
</dbReference>
<proteinExistence type="predicted"/>
<dbReference type="CDD" id="cd06170">
    <property type="entry name" value="LuxR_C_like"/>
    <property type="match status" value="1"/>
</dbReference>
<keyword evidence="1" id="KW-0547">Nucleotide-binding</keyword>
<gene>
    <name evidence="4" type="ORF">BN977_01491</name>
</gene>